<dbReference type="EMBL" id="JAAAMG010000036">
    <property type="protein sequence ID" value="NDW07714.1"/>
    <property type="molecule type" value="Genomic_DNA"/>
</dbReference>
<keyword evidence="2" id="KW-1185">Reference proteome</keyword>
<name>A0A6N9T8G0_9HYPH</name>
<dbReference type="Proteomes" id="UP000469011">
    <property type="component" value="Unassembled WGS sequence"/>
</dbReference>
<evidence type="ECO:0000313" key="2">
    <source>
        <dbReference type="Proteomes" id="UP000469011"/>
    </source>
</evidence>
<reference evidence="1 2" key="1">
    <citation type="submission" date="2020-01" db="EMBL/GenBank/DDBJ databases">
        <title>Jiella pacifica sp. nov.</title>
        <authorList>
            <person name="Xue Z."/>
            <person name="Zhu S."/>
            <person name="Chen J."/>
            <person name="Yang J."/>
        </authorList>
    </citation>
    <scope>NUCLEOTIDE SEQUENCE [LARGE SCALE GENOMIC DNA]</scope>
    <source>
        <strain evidence="1 2">40Bstr34</strain>
    </source>
</reference>
<accession>A0A6N9T8G0</accession>
<sequence length="69" mass="7608">MTGSRLRLARLVATVSRRFLPLPAGPPFLARQESPGPPSSISFRPFRCAPFVPGLFDSHRGRDGRVPIH</sequence>
<organism evidence="1 2">
    <name type="scientific">Jiella pacifica</name>
    <dbReference type="NCBI Taxonomy" id="2696469"/>
    <lineage>
        <taxon>Bacteria</taxon>
        <taxon>Pseudomonadati</taxon>
        <taxon>Pseudomonadota</taxon>
        <taxon>Alphaproteobacteria</taxon>
        <taxon>Hyphomicrobiales</taxon>
        <taxon>Aurantimonadaceae</taxon>
        <taxon>Jiella</taxon>
    </lineage>
</organism>
<comment type="caution">
    <text evidence="1">The sequence shown here is derived from an EMBL/GenBank/DDBJ whole genome shotgun (WGS) entry which is preliminary data.</text>
</comment>
<protein>
    <submittedName>
        <fullName evidence="1">Uncharacterized protein</fullName>
    </submittedName>
</protein>
<gene>
    <name evidence="1" type="ORF">GTK09_25210</name>
</gene>
<proteinExistence type="predicted"/>
<dbReference type="AlphaFoldDB" id="A0A6N9T8G0"/>
<evidence type="ECO:0000313" key="1">
    <source>
        <dbReference type="EMBL" id="NDW07714.1"/>
    </source>
</evidence>